<protein>
    <submittedName>
        <fullName evidence="1">Uncharacterized protein</fullName>
    </submittedName>
</protein>
<name>A0A4R3K6J8_9FIRM</name>
<dbReference type="Proteomes" id="UP000295726">
    <property type="component" value="Unassembled WGS sequence"/>
</dbReference>
<sequence>MRYDVPISFVKETDKHYDPVAGEWIQGEPVRTKKYANVTHMGAERQQAVFGDVKANRLVVRLQRVYKAPYDYIEIDGKSYHTDTERLPSDTQSLVVMQNG</sequence>
<reference evidence="1 2" key="1">
    <citation type="submission" date="2019-03" db="EMBL/GenBank/DDBJ databases">
        <title>Genomic Encyclopedia of Type Strains, Phase IV (KMG-IV): sequencing the most valuable type-strain genomes for metagenomic binning, comparative biology and taxonomic classification.</title>
        <authorList>
            <person name="Goeker M."/>
        </authorList>
    </citation>
    <scope>NUCLEOTIDE SEQUENCE [LARGE SCALE GENOMIC DNA]</scope>
    <source>
        <strain evidence="1 2">DSM 29489</strain>
    </source>
</reference>
<keyword evidence="2" id="KW-1185">Reference proteome</keyword>
<dbReference type="OrthoDB" id="2327026at2"/>
<organism evidence="1 2">
    <name type="scientific">Muricomes intestini</name>
    <dbReference type="NCBI Taxonomy" id="1796634"/>
    <lineage>
        <taxon>Bacteria</taxon>
        <taxon>Bacillati</taxon>
        <taxon>Bacillota</taxon>
        <taxon>Clostridia</taxon>
        <taxon>Lachnospirales</taxon>
        <taxon>Lachnospiraceae</taxon>
        <taxon>Muricomes</taxon>
    </lineage>
</organism>
<evidence type="ECO:0000313" key="1">
    <source>
        <dbReference type="EMBL" id="TCS78534.1"/>
    </source>
</evidence>
<dbReference type="EMBL" id="SLZZ01000011">
    <property type="protein sequence ID" value="TCS78534.1"/>
    <property type="molecule type" value="Genomic_DNA"/>
</dbReference>
<evidence type="ECO:0000313" key="2">
    <source>
        <dbReference type="Proteomes" id="UP000295726"/>
    </source>
</evidence>
<comment type="caution">
    <text evidence="1">The sequence shown here is derived from an EMBL/GenBank/DDBJ whole genome shotgun (WGS) entry which is preliminary data.</text>
</comment>
<proteinExistence type="predicted"/>
<dbReference type="AlphaFoldDB" id="A0A4R3K6J8"/>
<dbReference type="RefSeq" id="WP_132381183.1">
    <property type="nucleotide sequence ID" value="NZ_SLZZ01000011.1"/>
</dbReference>
<accession>A0A4R3K6J8</accession>
<gene>
    <name evidence="1" type="ORF">EDD59_11159</name>
</gene>